<keyword evidence="11" id="KW-1185">Reference proteome</keyword>
<reference evidence="11" key="1">
    <citation type="journal article" date="2019" name="Int. J. Syst. Evol. Microbiol.">
        <title>The Global Catalogue of Microorganisms (GCM) 10K type strain sequencing project: providing services to taxonomists for standard genome sequencing and annotation.</title>
        <authorList>
            <consortium name="The Broad Institute Genomics Platform"/>
            <consortium name="The Broad Institute Genome Sequencing Center for Infectious Disease"/>
            <person name="Wu L."/>
            <person name="Ma J."/>
        </authorList>
    </citation>
    <scope>NUCLEOTIDE SEQUENCE [LARGE SCALE GENOMIC DNA]</scope>
    <source>
        <strain evidence="11">JCM 17441</strain>
    </source>
</reference>
<dbReference type="PROSITE" id="PS50850">
    <property type="entry name" value="MFS"/>
    <property type="match status" value="1"/>
</dbReference>
<gene>
    <name evidence="10" type="ORF">GCM10022255_076150</name>
</gene>
<evidence type="ECO:0000256" key="7">
    <source>
        <dbReference type="ARBA" id="ARBA00023136"/>
    </source>
</evidence>
<evidence type="ECO:0000313" key="10">
    <source>
        <dbReference type="EMBL" id="GAA4257832.1"/>
    </source>
</evidence>
<proteinExistence type="inferred from homology"/>
<dbReference type="Proteomes" id="UP001500620">
    <property type="component" value="Unassembled WGS sequence"/>
</dbReference>
<feature type="transmembrane region" description="Helical" evidence="8">
    <location>
        <begin position="436"/>
        <end position="454"/>
    </location>
</feature>
<feature type="transmembrane region" description="Helical" evidence="8">
    <location>
        <begin position="332"/>
        <end position="352"/>
    </location>
</feature>
<feature type="transmembrane region" description="Helical" evidence="8">
    <location>
        <begin position="164"/>
        <end position="183"/>
    </location>
</feature>
<feature type="transmembrane region" description="Helical" evidence="8">
    <location>
        <begin position="195"/>
        <end position="216"/>
    </location>
</feature>
<dbReference type="PRINTS" id="PR01036">
    <property type="entry name" value="TCRTETB"/>
</dbReference>
<name>A0ABP8DJV2_9ACTN</name>
<evidence type="ECO:0000256" key="8">
    <source>
        <dbReference type="SAM" id="Phobius"/>
    </source>
</evidence>
<keyword evidence="7 8" id="KW-0472">Membrane</keyword>
<feature type="transmembrane region" description="Helical" evidence="8">
    <location>
        <begin position="49"/>
        <end position="70"/>
    </location>
</feature>
<comment type="caution">
    <text evidence="10">The sequence shown here is derived from an EMBL/GenBank/DDBJ whole genome shotgun (WGS) entry which is preliminary data.</text>
</comment>
<dbReference type="Gene3D" id="1.20.1720.10">
    <property type="entry name" value="Multidrug resistance protein D"/>
    <property type="match status" value="1"/>
</dbReference>
<keyword evidence="6 8" id="KW-1133">Transmembrane helix</keyword>
<dbReference type="PANTHER" id="PTHR42718:SF9">
    <property type="entry name" value="MAJOR FACILITATOR SUPERFAMILY MULTIDRUG TRANSPORTER MFSC"/>
    <property type="match status" value="1"/>
</dbReference>
<dbReference type="PANTHER" id="PTHR42718">
    <property type="entry name" value="MAJOR FACILITATOR SUPERFAMILY MULTIDRUG TRANSPORTER MFSC"/>
    <property type="match status" value="1"/>
</dbReference>
<dbReference type="InterPro" id="IPR020846">
    <property type="entry name" value="MFS_dom"/>
</dbReference>
<keyword evidence="3" id="KW-0813">Transport</keyword>
<accession>A0ABP8DJV2</accession>
<evidence type="ECO:0000256" key="2">
    <source>
        <dbReference type="ARBA" id="ARBA00008537"/>
    </source>
</evidence>
<sequence>MAEKLPRDLLALVGAILLGVFLVQMDSTMVNIALESFRRDFGAGLGTVQWVSAAYLLAMSAVIPVAGWAIDRFGARAAWLASLALFTAGSLLCGIAWSAGSLIAMRVVQGLGGGMLMPLFQTILARRAAGRQLGTVMAMVGAPLLLGPVLGPVIGGVLVDGPGWRWIFLINLPICIAAAWAAARIMPAERIERPARLDALGLALLSPAIVGIVWGLSRAGAHGGFGSAATLLSLCAGVALLGWFVAHALRTGEPVVDLRLFRSRNFTAATVMMFLAMVALLGTLLLIPLYYQQVHGYSPLHAGLLLAPHGIGSAISLTLAGRLTGRVGVRPVAVGGAALLVGVTLALTQLSAGTSQWVLVPLIAGAGLGFGAVLVPAQSAVYGGLPAAAVPHATTAVRVFQQVGGSFGVAILAVSLQHDASAARSVAELGRAFGTTFWWAAGAAALALIPALLLRTVPRPETEPAREPQLASEPV</sequence>
<dbReference type="InterPro" id="IPR011701">
    <property type="entry name" value="MFS"/>
</dbReference>
<feature type="transmembrane region" description="Helical" evidence="8">
    <location>
        <begin position="103"/>
        <end position="124"/>
    </location>
</feature>
<dbReference type="InterPro" id="IPR036259">
    <property type="entry name" value="MFS_trans_sf"/>
</dbReference>
<dbReference type="Gene3D" id="1.20.1250.20">
    <property type="entry name" value="MFS general substrate transporter like domains"/>
    <property type="match status" value="1"/>
</dbReference>
<comment type="subcellular location">
    <subcellularLocation>
        <location evidence="1">Cell membrane</location>
        <topology evidence="1">Multi-pass membrane protein</topology>
    </subcellularLocation>
</comment>
<feature type="transmembrane region" description="Helical" evidence="8">
    <location>
        <begin position="358"/>
        <end position="385"/>
    </location>
</feature>
<dbReference type="EMBL" id="BAABAT010000029">
    <property type="protein sequence ID" value="GAA4257832.1"/>
    <property type="molecule type" value="Genomic_DNA"/>
</dbReference>
<dbReference type="Pfam" id="PF07690">
    <property type="entry name" value="MFS_1"/>
    <property type="match status" value="1"/>
</dbReference>
<dbReference type="NCBIfam" id="TIGR00711">
    <property type="entry name" value="efflux_EmrB"/>
    <property type="match status" value="1"/>
</dbReference>
<feature type="transmembrane region" description="Helical" evidence="8">
    <location>
        <begin position="266"/>
        <end position="291"/>
    </location>
</feature>
<dbReference type="RefSeq" id="WP_345134805.1">
    <property type="nucleotide sequence ID" value="NZ_BAABAT010000029.1"/>
</dbReference>
<dbReference type="SUPFAM" id="SSF103473">
    <property type="entry name" value="MFS general substrate transporter"/>
    <property type="match status" value="1"/>
</dbReference>
<evidence type="ECO:0000313" key="11">
    <source>
        <dbReference type="Proteomes" id="UP001500620"/>
    </source>
</evidence>
<evidence type="ECO:0000256" key="1">
    <source>
        <dbReference type="ARBA" id="ARBA00004651"/>
    </source>
</evidence>
<evidence type="ECO:0000256" key="3">
    <source>
        <dbReference type="ARBA" id="ARBA00022448"/>
    </source>
</evidence>
<evidence type="ECO:0000259" key="9">
    <source>
        <dbReference type="PROSITE" id="PS50850"/>
    </source>
</evidence>
<feature type="transmembrane region" description="Helical" evidence="8">
    <location>
        <begin position="297"/>
        <end position="320"/>
    </location>
</feature>
<dbReference type="InterPro" id="IPR004638">
    <property type="entry name" value="EmrB-like"/>
</dbReference>
<evidence type="ECO:0000256" key="6">
    <source>
        <dbReference type="ARBA" id="ARBA00022989"/>
    </source>
</evidence>
<feature type="transmembrane region" description="Helical" evidence="8">
    <location>
        <begin position="228"/>
        <end position="246"/>
    </location>
</feature>
<feature type="transmembrane region" description="Helical" evidence="8">
    <location>
        <begin position="397"/>
        <end position="416"/>
    </location>
</feature>
<feature type="transmembrane region" description="Helical" evidence="8">
    <location>
        <begin position="77"/>
        <end position="97"/>
    </location>
</feature>
<evidence type="ECO:0000256" key="4">
    <source>
        <dbReference type="ARBA" id="ARBA00022475"/>
    </source>
</evidence>
<protein>
    <submittedName>
        <fullName evidence="10">MDR family MFS transporter</fullName>
    </submittedName>
</protein>
<feature type="transmembrane region" description="Helical" evidence="8">
    <location>
        <begin position="136"/>
        <end position="158"/>
    </location>
</feature>
<evidence type="ECO:0000256" key="5">
    <source>
        <dbReference type="ARBA" id="ARBA00022692"/>
    </source>
</evidence>
<feature type="domain" description="Major facilitator superfamily (MFS) profile" evidence="9">
    <location>
        <begin position="12"/>
        <end position="459"/>
    </location>
</feature>
<comment type="similarity">
    <text evidence="2">Belongs to the major facilitator superfamily. EmrB family.</text>
</comment>
<keyword evidence="5 8" id="KW-0812">Transmembrane</keyword>
<dbReference type="CDD" id="cd17503">
    <property type="entry name" value="MFS_LmrB_MDR_like"/>
    <property type="match status" value="1"/>
</dbReference>
<organism evidence="10 11">
    <name type="scientific">Dactylosporangium darangshiense</name>
    <dbReference type="NCBI Taxonomy" id="579108"/>
    <lineage>
        <taxon>Bacteria</taxon>
        <taxon>Bacillati</taxon>
        <taxon>Actinomycetota</taxon>
        <taxon>Actinomycetes</taxon>
        <taxon>Micromonosporales</taxon>
        <taxon>Micromonosporaceae</taxon>
        <taxon>Dactylosporangium</taxon>
    </lineage>
</organism>
<keyword evidence="4" id="KW-1003">Cell membrane</keyword>